<dbReference type="SMART" id="SM00382">
    <property type="entry name" value="AAA"/>
    <property type="match status" value="1"/>
</dbReference>
<evidence type="ECO:0000256" key="4">
    <source>
        <dbReference type="ARBA" id="ARBA00022840"/>
    </source>
</evidence>
<comment type="similarity">
    <text evidence="1">Belongs to the ABC transporter superfamily.</text>
</comment>
<reference evidence="7 8" key="1">
    <citation type="journal article" date="2014" name="Int. J. Syst. Evol. Microbiol.">
        <title>Complete genome sequence of Corynebacterium casei LMG S-19264T (=DSM 44701T), isolated from a smear-ripened cheese.</title>
        <authorList>
            <consortium name="US DOE Joint Genome Institute (JGI-PGF)"/>
            <person name="Walter F."/>
            <person name="Albersmeier A."/>
            <person name="Kalinowski J."/>
            <person name="Ruckert C."/>
        </authorList>
    </citation>
    <scope>NUCLEOTIDE SEQUENCE [LARGE SCALE GENOMIC DNA]</scope>
    <source>
        <strain evidence="7 8">IBRC-M 10912</strain>
    </source>
</reference>
<dbReference type="Proteomes" id="UP001595821">
    <property type="component" value="Unassembled WGS sequence"/>
</dbReference>
<dbReference type="InterPro" id="IPR050763">
    <property type="entry name" value="ABC_transporter_ATP-binding"/>
</dbReference>
<dbReference type="GeneID" id="71854573"/>
<name>A0ABD5NXG7_9EURY</name>
<accession>A0ABD5NXG7</accession>
<dbReference type="InterPro" id="IPR003593">
    <property type="entry name" value="AAA+_ATPase"/>
</dbReference>
<organism evidence="7 8">
    <name type="scientific">Natribaculum luteum</name>
    <dbReference type="NCBI Taxonomy" id="1586232"/>
    <lineage>
        <taxon>Archaea</taxon>
        <taxon>Methanobacteriati</taxon>
        <taxon>Methanobacteriota</taxon>
        <taxon>Stenosarchaea group</taxon>
        <taxon>Halobacteria</taxon>
        <taxon>Halobacteriales</taxon>
        <taxon>Natrialbaceae</taxon>
        <taxon>Natribaculum</taxon>
    </lineage>
</organism>
<gene>
    <name evidence="7" type="ORF">ACFOZ7_06485</name>
</gene>
<evidence type="ECO:0000259" key="6">
    <source>
        <dbReference type="PROSITE" id="PS50893"/>
    </source>
</evidence>
<feature type="region of interest" description="Disordered" evidence="5">
    <location>
        <begin position="1"/>
        <end position="30"/>
    </location>
</feature>
<dbReference type="EMBL" id="JBHSDJ010000013">
    <property type="protein sequence ID" value="MFC4246643.1"/>
    <property type="molecule type" value="Genomic_DNA"/>
</dbReference>
<protein>
    <submittedName>
        <fullName evidence="7">ABC transporter ATP-binding protein</fullName>
    </submittedName>
</protein>
<dbReference type="GO" id="GO:0005524">
    <property type="term" value="F:ATP binding"/>
    <property type="evidence" value="ECO:0007669"/>
    <property type="project" value="UniProtKB-KW"/>
</dbReference>
<keyword evidence="3" id="KW-0547">Nucleotide-binding</keyword>
<comment type="caution">
    <text evidence="7">The sequence shown here is derived from an EMBL/GenBank/DDBJ whole genome shotgun (WGS) entry which is preliminary data.</text>
</comment>
<keyword evidence="4 7" id="KW-0067">ATP-binding</keyword>
<dbReference type="InterPro" id="IPR027417">
    <property type="entry name" value="P-loop_NTPase"/>
</dbReference>
<dbReference type="CDD" id="cd03230">
    <property type="entry name" value="ABC_DR_subfamily_A"/>
    <property type="match status" value="1"/>
</dbReference>
<feature type="compositionally biased region" description="Basic and acidic residues" evidence="5">
    <location>
        <begin position="18"/>
        <end position="30"/>
    </location>
</feature>
<feature type="domain" description="ABC transporter" evidence="6">
    <location>
        <begin position="33"/>
        <end position="267"/>
    </location>
</feature>
<dbReference type="PANTHER" id="PTHR42711">
    <property type="entry name" value="ABC TRANSPORTER ATP-BINDING PROTEIN"/>
    <property type="match status" value="1"/>
</dbReference>
<sequence length="344" mass="37790">MVEVPGGIDRQPSSSRVANDRRSTSNESREPVLAVENLTKTYGSNASAVRALDGIDFEVERGAAVGLLGPNGAGKTTAIKTLLGLVVPDEGTAVIDGVDVGSNPRVAYRSVSAMLEGARNVYWRLTVRENLRFFARLGGRPADEARIDELIGEVGLADRADVTVNELSRGMKQRTSLACTLVRETPVAFLDEPTLGLDVESSRELRTTLRRMVEAESRTILLSSHDMDVVEEVCDRVVVLNEGSIVADDTVENLVDVFRTQTYRVTVDGTLSGAYRRTLEERFGAENWAQTGTRQRFDATRAEGERFYEMMDVVRASSCPLVSVDALEPNLEDVFVRLTSEDER</sequence>
<evidence type="ECO:0000256" key="2">
    <source>
        <dbReference type="ARBA" id="ARBA00022448"/>
    </source>
</evidence>
<dbReference type="SUPFAM" id="SSF52540">
    <property type="entry name" value="P-loop containing nucleoside triphosphate hydrolases"/>
    <property type="match status" value="1"/>
</dbReference>
<dbReference type="Gene3D" id="3.40.50.300">
    <property type="entry name" value="P-loop containing nucleotide triphosphate hydrolases"/>
    <property type="match status" value="1"/>
</dbReference>
<dbReference type="PROSITE" id="PS50893">
    <property type="entry name" value="ABC_TRANSPORTER_2"/>
    <property type="match status" value="1"/>
</dbReference>
<evidence type="ECO:0000256" key="3">
    <source>
        <dbReference type="ARBA" id="ARBA00022741"/>
    </source>
</evidence>
<dbReference type="AlphaFoldDB" id="A0ABD5NXG7"/>
<evidence type="ECO:0000313" key="7">
    <source>
        <dbReference type="EMBL" id="MFC4246643.1"/>
    </source>
</evidence>
<dbReference type="Pfam" id="PF00005">
    <property type="entry name" value="ABC_tran"/>
    <property type="match status" value="1"/>
</dbReference>
<dbReference type="RefSeq" id="WP_246966645.1">
    <property type="nucleotide sequence ID" value="NZ_CP095397.1"/>
</dbReference>
<evidence type="ECO:0000256" key="5">
    <source>
        <dbReference type="SAM" id="MobiDB-lite"/>
    </source>
</evidence>
<dbReference type="PANTHER" id="PTHR42711:SF5">
    <property type="entry name" value="ABC TRANSPORTER ATP-BINDING PROTEIN NATA"/>
    <property type="match status" value="1"/>
</dbReference>
<keyword evidence="2" id="KW-0813">Transport</keyword>
<evidence type="ECO:0000256" key="1">
    <source>
        <dbReference type="ARBA" id="ARBA00005417"/>
    </source>
</evidence>
<proteinExistence type="inferred from homology"/>
<dbReference type="InterPro" id="IPR003439">
    <property type="entry name" value="ABC_transporter-like_ATP-bd"/>
</dbReference>
<evidence type="ECO:0000313" key="8">
    <source>
        <dbReference type="Proteomes" id="UP001595821"/>
    </source>
</evidence>